<reference evidence="1 2" key="1">
    <citation type="submission" date="2019-09" db="EMBL/GenBank/DDBJ databases">
        <authorList>
            <person name="Chandra G."/>
            <person name="Truman W A."/>
        </authorList>
    </citation>
    <scope>NUCLEOTIDE SEQUENCE [LARGE SCALE GENOMIC DNA]</scope>
    <source>
        <strain evidence="1">PS833</strain>
    </source>
</reference>
<dbReference type="OrthoDB" id="286413at2"/>
<evidence type="ECO:0008006" key="3">
    <source>
        <dbReference type="Google" id="ProtNLM"/>
    </source>
</evidence>
<dbReference type="EMBL" id="CABVHU010000008">
    <property type="protein sequence ID" value="VVO09839.1"/>
    <property type="molecule type" value="Genomic_DNA"/>
</dbReference>
<evidence type="ECO:0000313" key="1">
    <source>
        <dbReference type="EMBL" id="VVO09839.1"/>
    </source>
</evidence>
<dbReference type="AlphaFoldDB" id="A0A5E7R0A2"/>
<protein>
    <recommendedName>
        <fullName evidence="3">SMI1/KNR4 family protein</fullName>
    </recommendedName>
</protein>
<dbReference type="RefSeq" id="WP_150798817.1">
    <property type="nucleotide sequence ID" value="NZ_CABVHU010000008.1"/>
</dbReference>
<proteinExistence type="predicted"/>
<sequence length="177" mass="20738">MRKKMDYETKTALSFIDRLSTGQHNLWPHDFEFSETSDDELTEAFGYWFGGHRWANSGDTFVQFGRDGTGSMFLLWYYPDLNAPPPVVFLGSEGERCLMATDIDDFIRQLGSGQLFFNETWSEPLPNEIDEMDWCELRRTIHEKYGLGDEPPEKMAEKARLTHPDFPRWVESMIEYE</sequence>
<evidence type="ECO:0000313" key="2">
    <source>
        <dbReference type="Proteomes" id="UP000409037"/>
    </source>
</evidence>
<gene>
    <name evidence="1" type="ORF">PS833_03336</name>
</gene>
<name>A0A5E7R0A2_PSEFL</name>
<accession>A0A5E7R0A2</accession>
<organism evidence="1 2">
    <name type="scientific">Pseudomonas fluorescens</name>
    <dbReference type="NCBI Taxonomy" id="294"/>
    <lineage>
        <taxon>Bacteria</taxon>
        <taxon>Pseudomonadati</taxon>
        <taxon>Pseudomonadota</taxon>
        <taxon>Gammaproteobacteria</taxon>
        <taxon>Pseudomonadales</taxon>
        <taxon>Pseudomonadaceae</taxon>
        <taxon>Pseudomonas</taxon>
    </lineage>
</organism>
<dbReference type="Proteomes" id="UP000409037">
    <property type="component" value="Unassembled WGS sequence"/>
</dbReference>